<gene>
    <name evidence="4" type="primary">LEKR1</name>
</gene>
<dbReference type="Proteomes" id="UP000694863">
    <property type="component" value="Unplaced"/>
</dbReference>
<sequence>MDRHVPMHALPEEIQKMPSEEKVCKYCGVSYLILHEFKAMEEKVKAMEKEMKFYQGSVEREKRLQEKLQSLSQDLQQYKIDNESKAERIQDANVQLKIQQEEFKKAQEKLSHLQCELQTKQRQSQSFRCKMVENKYFLNKTLSFLTSTKRELTYIKNEVYDNIQNWTSLKEELFLQIKSIGETALTEIATLNKNLTASQRDKAHLEEEMRHLKVLSNAAILTSQQIQRSNKQEVNLQARCSALQKEALELHSQVDTLGLRLQAAVTEMDNYKEMLRTKSNEADDCQRKLRKLEFESVISESRHTRLLKEKEESLASCQQSCKTLQEQLTAKEGQEEDMKRKINLTEEELELAKALLSQTKEETATLKNERELMLISHQKSIEQLQETVRQKLLSDADWREKIEAELTKEKARHLVEFEEQALLFKEEAKLILDIEKEKYEEMIQKYQKEQEELQTKIPDLIAEATRDLRLEVVSLQEKLCESRTRYAQEAESKEKEMETLRSLAAELESRLKKEIDSNGSVSEDLRKEVKEKSGELERVTLAQAQLMQQLQQSQEENTFLQETVRRECEERFELTEALSLAREQLLALTKLNGRLPLSPCSPSQGSLPSPAVAASKHGEKSLARPNSEKGIKTPCLQQVAKPTLSPEGPKRMSSTALPLLPHPHPPRGRASSVSDTRQRLVAILRRRMSQQ</sequence>
<feature type="coiled-coil region" evidence="1">
    <location>
        <begin position="37"/>
        <end position="123"/>
    </location>
</feature>
<evidence type="ECO:0000256" key="2">
    <source>
        <dbReference type="SAM" id="MobiDB-lite"/>
    </source>
</evidence>
<dbReference type="InterPro" id="IPR038799">
    <property type="entry name" value="LEKR1"/>
</dbReference>
<keyword evidence="3" id="KW-1185">Reference proteome</keyword>
<dbReference type="PANTHER" id="PTHR34251">
    <property type="entry name" value="LEUCINE-, GLUTAMATE- AND LYSINE-RICH PROTEIN 1"/>
    <property type="match status" value="1"/>
</dbReference>
<dbReference type="GeneID" id="101646044"/>
<dbReference type="PANTHER" id="PTHR34251:SF1">
    <property type="entry name" value="LEUCINE, GLUTAMATE AND LYSINE RICH 1"/>
    <property type="match status" value="1"/>
</dbReference>
<organism evidence="3 4">
    <name type="scientific">Echinops telfairi</name>
    <name type="common">Lesser hedgehog tenrec</name>
    <dbReference type="NCBI Taxonomy" id="9371"/>
    <lineage>
        <taxon>Eukaryota</taxon>
        <taxon>Metazoa</taxon>
        <taxon>Chordata</taxon>
        <taxon>Craniata</taxon>
        <taxon>Vertebrata</taxon>
        <taxon>Euteleostomi</taxon>
        <taxon>Mammalia</taxon>
        <taxon>Eutheria</taxon>
        <taxon>Afrotheria</taxon>
        <taxon>Tenrecidae</taxon>
        <taxon>Tenrecinae</taxon>
        <taxon>Echinops</taxon>
    </lineage>
</organism>
<dbReference type="RefSeq" id="XP_030743509.1">
    <property type="nucleotide sequence ID" value="XM_030887649.2"/>
</dbReference>
<accession>A0ABM1VM54</accession>
<protein>
    <submittedName>
        <fullName evidence="4">Protein LEKR1</fullName>
    </submittedName>
</protein>
<evidence type="ECO:0000313" key="3">
    <source>
        <dbReference type="Proteomes" id="UP000694863"/>
    </source>
</evidence>
<feature type="region of interest" description="Disordered" evidence="2">
    <location>
        <begin position="595"/>
        <end position="680"/>
    </location>
</feature>
<proteinExistence type="predicted"/>
<feature type="compositionally biased region" description="Basic and acidic residues" evidence="2">
    <location>
        <begin position="616"/>
        <end position="631"/>
    </location>
</feature>
<evidence type="ECO:0000256" key="1">
    <source>
        <dbReference type="SAM" id="Coils"/>
    </source>
</evidence>
<keyword evidence="1" id="KW-0175">Coiled coil</keyword>
<name>A0ABM1VM54_ECHTE</name>
<evidence type="ECO:0000313" key="4">
    <source>
        <dbReference type="RefSeq" id="XP_030743509.1"/>
    </source>
</evidence>
<reference evidence="4" key="1">
    <citation type="submission" date="2025-08" db="UniProtKB">
        <authorList>
            <consortium name="RefSeq"/>
        </authorList>
    </citation>
    <scope>IDENTIFICATION</scope>
</reference>
<feature type="coiled-coil region" evidence="1">
    <location>
        <begin position="425"/>
        <end position="570"/>
    </location>
</feature>
<feature type="coiled-coil region" evidence="1">
    <location>
        <begin position="188"/>
        <end position="369"/>
    </location>
</feature>